<proteinExistence type="inferred from homology"/>
<dbReference type="Pfam" id="PF05755">
    <property type="entry name" value="REF"/>
    <property type="match status" value="1"/>
</dbReference>
<dbReference type="InterPro" id="IPR008802">
    <property type="entry name" value="REF"/>
</dbReference>
<dbReference type="Proteomes" id="UP000737018">
    <property type="component" value="Unassembled WGS sequence"/>
</dbReference>
<comment type="caution">
    <text evidence="2">The sequence shown here is derived from an EMBL/GenBank/DDBJ whole genome shotgun (WGS) entry which is preliminary data.</text>
</comment>
<name>A0A8J4RWV1_9ROSI</name>
<evidence type="ECO:0000313" key="2">
    <source>
        <dbReference type="EMBL" id="KAF3970051.1"/>
    </source>
</evidence>
<protein>
    <recommendedName>
        <fullName evidence="4">Stress-related protein</fullName>
    </recommendedName>
</protein>
<dbReference type="PANTHER" id="PTHR33732:SF3">
    <property type="entry name" value="OS07G0671800 PROTEIN"/>
    <property type="match status" value="1"/>
</dbReference>
<reference evidence="2" key="1">
    <citation type="submission" date="2020-03" db="EMBL/GenBank/DDBJ databases">
        <title>Castanea mollissima Vanexum genome sequencing.</title>
        <authorList>
            <person name="Staton M."/>
        </authorList>
    </citation>
    <scope>NUCLEOTIDE SEQUENCE</scope>
    <source>
        <tissue evidence="2">Leaf</tissue>
    </source>
</reference>
<dbReference type="OrthoDB" id="1905464at2759"/>
<organism evidence="2 3">
    <name type="scientific">Castanea mollissima</name>
    <name type="common">Chinese chestnut</name>
    <dbReference type="NCBI Taxonomy" id="60419"/>
    <lineage>
        <taxon>Eukaryota</taxon>
        <taxon>Viridiplantae</taxon>
        <taxon>Streptophyta</taxon>
        <taxon>Embryophyta</taxon>
        <taxon>Tracheophyta</taxon>
        <taxon>Spermatophyta</taxon>
        <taxon>Magnoliopsida</taxon>
        <taxon>eudicotyledons</taxon>
        <taxon>Gunneridae</taxon>
        <taxon>Pentapetalae</taxon>
        <taxon>rosids</taxon>
        <taxon>fabids</taxon>
        <taxon>Fagales</taxon>
        <taxon>Fagaceae</taxon>
        <taxon>Castanea</taxon>
    </lineage>
</organism>
<dbReference type="AlphaFoldDB" id="A0A8J4RWV1"/>
<gene>
    <name evidence="2" type="ORF">CMV_006221</name>
</gene>
<keyword evidence="3" id="KW-1185">Reference proteome</keyword>
<accession>A0A8J4RWV1</accession>
<evidence type="ECO:0000256" key="1">
    <source>
        <dbReference type="ARBA" id="ARBA00009737"/>
    </source>
</evidence>
<dbReference type="PANTHER" id="PTHR33732">
    <property type="entry name" value="REF/SRPP-LIKE PROTEIN OS05G0151300/LOC_OS05G05940"/>
    <property type="match status" value="1"/>
</dbReference>
<evidence type="ECO:0000313" key="3">
    <source>
        <dbReference type="Proteomes" id="UP000737018"/>
    </source>
</evidence>
<dbReference type="EMBL" id="JRKL02000577">
    <property type="protein sequence ID" value="KAF3970051.1"/>
    <property type="molecule type" value="Genomic_DNA"/>
</dbReference>
<sequence length="252" mass="27744">MADSSEPKQPSETSVRVEENKKGLKYLDFVQVAAIYIVVCFSSLYEYAKENAGPLKPGVQTVEGTVRTVIGPVYEKFHDVPFELLKFVDRKVDESMGELDKHVPSLVKQAVSKALVVVHKAPEVALAVASEVQRAGVVDTAKSVSRTVYTKYEPTAKELYTRYEPVAEHYAVLAWHSLNRLPLFPQVAHIVIPTASYWSDKYNQVVCHSAQSGCAVATYLPLIPKEKISKVFKEADSGPAVTTNGEAVAMSQ</sequence>
<evidence type="ECO:0008006" key="4">
    <source>
        <dbReference type="Google" id="ProtNLM"/>
    </source>
</evidence>
<comment type="similarity">
    <text evidence="1">Belongs to the REF/SRPP family.</text>
</comment>